<dbReference type="EMBL" id="MFID01000016">
    <property type="protein sequence ID" value="OGF81147.1"/>
    <property type="molecule type" value="Genomic_DNA"/>
</dbReference>
<evidence type="ECO:0000313" key="2">
    <source>
        <dbReference type="EMBL" id="OGF81147.1"/>
    </source>
</evidence>
<keyword evidence="1" id="KW-1133">Transmembrane helix</keyword>
<keyword evidence="1" id="KW-0472">Membrane</keyword>
<proteinExistence type="predicted"/>
<evidence type="ECO:0000313" key="3">
    <source>
        <dbReference type="Proteomes" id="UP000178114"/>
    </source>
</evidence>
<dbReference type="Proteomes" id="UP000178114">
    <property type="component" value="Unassembled WGS sequence"/>
</dbReference>
<gene>
    <name evidence="2" type="ORF">A2930_01100</name>
</gene>
<keyword evidence="1" id="KW-0812">Transmembrane</keyword>
<feature type="transmembrane region" description="Helical" evidence="1">
    <location>
        <begin position="100"/>
        <end position="117"/>
    </location>
</feature>
<name>A0A1F5WZT5_9BACT</name>
<comment type="caution">
    <text evidence="2">The sequence shown here is derived from an EMBL/GenBank/DDBJ whole genome shotgun (WGS) entry which is preliminary data.</text>
</comment>
<dbReference type="STRING" id="1798351.A2930_01100"/>
<sequence length="161" mass="18746">MEKFKRIIFGVGRFLLISFLLIDLFLIASRLLFGGYAKYNSLLDFLTLGFIVVVLFLIFTNRSSRYMWASVAITVHLLYNELDRVFRVTKGKFERTDFDNIIFFLFFILLALLLNYFSRSGGQFDQQSSSKWSNIIFIILAVFLVGLFGIIIWVNSLGLHR</sequence>
<organism evidence="2 3">
    <name type="scientific">Candidatus Giovannonibacteria bacterium RIFCSPLOWO2_01_FULL_45_34</name>
    <dbReference type="NCBI Taxonomy" id="1798351"/>
    <lineage>
        <taxon>Bacteria</taxon>
        <taxon>Candidatus Giovannoniibacteriota</taxon>
    </lineage>
</organism>
<feature type="transmembrane region" description="Helical" evidence="1">
    <location>
        <begin position="132"/>
        <end position="154"/>
    </location>
</feature>
<reference evidence="2 3" key="1">
    <citation type="journal article" date="2016" name="Nat. Commun.">
        <title>Thousands of microbial genomes shed light on interconnected biogeochemical processes in an aquifer system.</title>
        <authorList>
            <person name="Anantharaman K."/>
            <person name="Brown C.T."/>
            <person name="Hug L.A."/>
            <person name="Sharon I."/>
            <person name="Castelle C.J."/>
            <person name="Probst A.J."/>
            <person name="Thomas B.C."/>
            <person name="Singh A."/>
            <person name="Wilkins M.J."/>
            <person name="Karaoz U."/>
            <person name="Brodie E.L."/>
            <person name="Williams K.H."/>
            <person name="Hubbard S.S."/>
            <person name="Banfield J.F."/>
        </authorList>
    </citation>
    <scope>NUCLEOTIDE SEQUENCE [LARGE SCALE GENOMIC DNA]</scope>
</reference>
<protein>
    <submittedName>
        <fullName evidence="2">Uncharacterized protein</fullName>
    </submittedName>
</protein>
<feature type="transmembrane region" description="Helical" evidence="1">
    <location>
        <begin position="39"/>
        <end position="59"/>
    </location>
</feature>
<evidence type="ECO:0000256" key="1">
    <source>
        <dbReference type="SAM" id="Phobius"/>
    </source>
</evidence>
<accession>A0A1F5WZT5</accession>
<feature type="transmembrane region" description="Helical" evidence="1">
    <location>
        <begin position="12"/>
        <end position="33"/>
    </location>
</feature>
<dbReference type="AlphaFoldDB" id="A0A1F5WZT5"/>